<dbReference type="Pfam" id="PF01359">
    <property type="entry name" value="Transposase_1"/>
    <property type="match status" value="1"/>
</dbReference>
<sequence>MPEEIHICHCTLLEFQKGSNATVATQNICDFYPSALDVRKCQRWFSKFRSDNFDLSDSHRSGRPTTLANGVIKDIGKTNRAGVWVPHNLSEENRANRSTTCNLLLQRYNTKPFFDRLITADEKWVLYDNPKRKRQWLFPKNPPRQTARPGLRPKKALWRVWWNTHGIVQFEVLKHSETVNGDLYCEQLDQLNQSLIEKYPAIINRKGVILQHDNARLHCARKTLEKN</sequence>
<evidence type="ECO:0000259" key="1">
    <source>
        <dbReference type="Pfam" id="PF17906"/>
    </source>
</evidence>
<dbReference type="GO" id="GO:0044774">
    <property type="term" value="P:mitotic DNA integrity checkpoint signaling"/>
    <property type="evidence" value="ECO:0007669"/>
    <property type="project" value="TreeGrafter"/>
</dbReference>
<dbReference type="AlphaFoldDB" id="A0A8X6SQ20"/>
<dbReference type="GO" id="GO:0015074">
    <property type="term" value="P:DNA integration"/>
    <property type="evidence" value="ECO:0007669"/>
    <property type="project" value="TreeGrafter"/>
</dbReference>
<evidence type="ECO:0000313" key="2">
    <source>
        <dbReference type="EMBL" id="GFY17834.1"/>
    </source>
</evidence>
<dbReference type="Gene3D" id="1.10.10.1450">
    <property type="match status" value="1"/>
</dbReference>
<dbReference type="PANTHER" id="PTHR46060:SF2">
    <property type="entry name" value="HISTONE-LYSINE N-METHYLTRANSFERASE SETMAR"/>
    <property type="match status" value="1"/>
</dbReference>
<gene>
    <name evidence="2" type="primary">SETMAR</name>
    <name evidence="2" type="ORF">TNCV_1075691</name>
</gene>
<evidence type="ECO:0000313" key="3">
    <source>
        <dbReference type="Proteomes" id="UP000887159"/>
    </source>
</evidence>
<dbReference type="GO" id="GO:0005634">
    <property type="term" value="C:nucleus"/>
    <property type="evidence" value="ECO:0007669"/>
    <property type="project" value="TreeGrafter"/>
</dbReference>
<accession>A0A8X6SQ20</accession>
<dbReference type="GO" id="GO:0006303">
    <property type="term" value="P:double-strand break repair via nonhomologous end joining"/>
    <property type="evidence" value="ECO:0007669"/>
    <property type="project" value="TreeGrafter"/>
</dbReference>
<dbReference type="InterPro" id="IPR036397">
    <property type="entry name" value="RNaseH_sf"/>
</dbReference>
<dbReference type="Proteomes" id="UP000887159">
    <property type="component" value="Unassembled WGS sequence"/>
</dbReference>
<dbReference type="EMBL" id="BMAU01021346">
    <property type="protein sequence ID" value="GFY17834.1"/>
    <property type="molecule type" value="Genomic_DNA"/>
</dbReference>
<dbReference type="GO" id="GO:0003697">
    <property type="term" value="F:single-stranded DNA binding"/>
    <property type="evidence" value="ECO:0007669"/>
    <property type="project" value="TreeGrafter"/>
</dbReference>
<dbReference type="PANTHER" id="PTHR46060">
    <property type="entry name" value="MARINER MOS1 TRANSPOSASE-LIKE PROTEIN"/>
    <property type="match status" value="1"/>
</dbReference>
<dbReference type="GO" id="GO:0044547">
    <property type="term" value="F:DNA topoisomerase binding"/>
    <property type="evidence" value="ECO:0007669"/>
    <property type="project" value="TreeGrafter"/>
</dbReference>
<feature type="domain" description="Mos1 transposase HTH" evidence="1">
    <location>
        <begin position="5"/>
        <end position="52"/>
    </location>
</feature>
<reference evidence="2" key="1">
    <citation type="submission" date="2020-08" db="EMBL/GenBank/DDBJ databases">
        <title>Multicomponent nature underlies the extraordinary mechanical properties of spider dragline silk.</title>
        <authorList>
            <person name="Kono N."/>
            <person name="Nakamura H."/>
            <person name="Mori M."/>
            <person name="Yoshida Y."/>
            <person name="Ohtoshi R."/>
            <person name="Malay A.D."/>
            <person name="Moran D.A.P."/>
            <person name="Tomita M."/>
            <person name="Numata K."/>
            <person name="Arakawa K."/>
        </authorList>
    </citation>
    <scope>NUCLEOTIDE SEQUENCE</scope>
</reference>
<dbReference type="InterPro" id="IPR041426">
    <property type="entry name" value="Mos1_HTH"/>
</dbReference>
<organism evidence="2 3">
    <name type="scientific">Trichonephila clavipes</name>
    <name type="common">Golden silk orbweaver</name>
    <name type="synonym">Nephila clavipes</name>
    <dbReference type="NCBI Taxonomy" id="2585209"/>
    <lineage>
        <taxon>Eukaryota</taxon>
        <taxon>Metazoa</taxon>
        <taxon>Ecdysozoa</taxon>
        <taxon>Arthropoda</taxon>
        <taxon>Chelicerata</taxon>
        <taxon>Arachnida</taxon>
        <taxon>Araneae</taxon>
        <taxon>Araneomorphae</taxon>
        <taxon>Entelegynae</taxon>
        <taxon>Araneoidea</taxon>
        <taxon>Nephilidae</taxon>
        <taxon>Trichonephila</taxon>
    </lineage>
</organism>
<dbReference type="GO" id="GO:0031297">
    <property type="term" value="P:replication fork processing"/>
    <property type="evidence" value="ECO:0007669"/>
    <property type="project" value="TreeGrafter"/>
</dbReference>
<dbReference type="GO" id="GO:0000729">
    <property type="term" value="P:DNA double-strand break processing"/>
    <property type="evidence" value="ECO:0007669"/>
    <property type="project" value="TreeGrafter"/>
</dbReference>
<dbReference type="Gene3D" id="3.30.420.10">
    <property type="entry name" value="Ribonuclease H-like superfamily/Ribonuclease H"/>
    <property type="match status" value="1"/>
</dbReference>
<dbReference type="InterPro" id="IPR052709">
    <property type="entry name" value="Transposase-MT_Hybrid"/>
</dbReference>
<dbReference type="GO" id="GO:0035861">
    <property type="term" value="C:site of double-strand break"/>
    <property type="evidence" value="ECO:0007669"/>
    <property type="project" value="TreeGrafter"/>
</dbReference>
<proteinExistence type="predicted"/>
<dbReference type="Pfam" id="PF17906">
    <property type="entry name" value="HTH_48"/>
    <property type="match status" value="1"/>
</dbReference>
<dbReference type="GO" id="GO:0042800">
    <property type="term" value="F:histone H3K4 methyltransferase activity"/>
    <property type="evidence" value="ECO:0007669"/>
    <property type="project" value="TreeGrafter"/>
</dbReference>
<comment type="caution">
    <text evidence="2">The sequence shown here is derived from an EMBL/GenBank/DDBJ whole genome shotgun (WGS) entry which is preliminary data.</text>
</comment>
<dbReference type="InterPro" id="IPR001888">
    <property type="entry name" value="Transposase_1"/>
</dbReference>
<protein>
    <submittedName>
        <fullName evidence="2">Histone-lysine N-methyltransferase SETMAR</fullName>
    </submittedName>
</protein>
<dbReference type="GO" id="GO:0046975">
    <property type="term" value="F:histone H3K36 methyltransferase activity"/>
    <property type="evidence" value="ECO:0007669"/>
    <property type="project" value="TreeGrafter"/>
</dbReference>
<dbReference type="GO" id="GO:0003690">
    <property type="term" value="F:double-stranded DNA binding"/>
    <property type="evidence" value="ECO:0007669"/>
    <property type="project" value="TreeGrafter"/>
</dbReference>
<name>A0A8X6SQ20_TRICX</name>
<dbReference type="GO" id="GO:0000014">
    <property type="term" value="F:single-stranded DNA endodeoxyribonuclease activity"/>
    <property type="evidence" value="ECO:0007669"/>
    <property type="project" value="TreeGrafter"/>
</dbReference>
<dbReference type="GO" id="GO:0000793">
    <property type="term" value="C:condensed chromosome"/>
    <property type="evidence" value="ECO:0007669"/>
    <property type="project" value="TreeGrafter"/>
</dbReference>
<keyword evidence="3" id="KW-1185">Reference proteome</keyword>